<dbReference type="Gene3D" id="3.30.1330.40">
    <property type="entry name" value="RutC-like"/>
    <property type="match status" value="1"/>
</dbReference>
<accession>A0A428Q2V1</accession>
<dbReference type="InterPro" id="IPR035959">
    <property type="entry name" value="RutC-like_sf"/>
</dbReference>
<evidence type="ECO:0000313" key="1">
    <source>
        <dbReference type="EMBL" id="RSL59613.1"/>
    </source>
</evidence>
<dbReference type="AlphaFoldDB" id="A0A428Q2V1"/>
<proteinExistence type="predicted"/>
<organism evidence="1 2">
    <name type="scientific">Fusarium floridanum</name>
    <dbReference type="NCBI Taxonomy" id="1325733"/>
    <lineage>
        <taxon>Eukaryota</taxon>
        <taxon>Fungi</taxon>
        <taxon>Dikarya</taxon>
        <taxon>Ascomycota</taxon>
        <taxon>Pezizomycotina</taxon>
        <taxon>Sordariomycetes</taxon>
        <taxon>Hypocreomycetidae</taxon>
        <taxon>Hypocreales</taxon>
        <taxon>Nectriaceae</taxon>
        <taxon>Fusarium</taxon>
        <taxon>Fusarium solani species complex</taxon>
    </lineage>
</organism>
<dbReference type="EMBL" id="NKCL01000607">
    <property type="protein sequence ID" value="RSL59613.1"/>
    <property type="molecule type" value="Genomic_DNA"/>
</dbReference>
<sequence length="137" mass="15671">MAQQLRTYVSKGFGEAAFESHAYVQAVRTGDIIHLAGQGGWDQDTFHVHREINAQIDQAFANIDYNLKNAGGKGWSQVFKIRSYHTQLNEEAQDAMVRNFRKWMPDHKAVWTCVQVGRLGEDNMRVEIEVEAYDPQS</sequence>
<gene>
    <name evidence="1" type="ORF">CEP51_013895</name>
</gene>
<evidence type="ECO:0000313" key="2">
    <source>
        <dbReference type="Proteomes" id="UP000287972"/>
    </source>
</evidence>
<dbReference type="Pfam" id="PF01042">
    <property type="entry name" value="Ribonuc_L-PSP"/>
    <property type="match status" value="1"/>
</dbReference>
<dbReference type="InterPro" id="IPR006175">
    <property type="entry name" value="YjgF/YER057c/UK114"/>
</dbReference>
<dbReference type="SUPFAM" id="SSF55298">
    <property type="entry name" value="YjgF-like"/>
    <property type="match status" value="1"/>
</dbReference>
<name>A0A428Q2V1_9HYPO</name>
<protein>
    <submittedName>
        <fullName evidence="1">Uncharacterized protein</fullName>
    </submittedName>
</protein>
<dbReference type="PANTHER" id="PTHR43857">
    <property type="entry name" value="BLR7761 PROTEIN"/>
    <property type="match status" value="1"/>
</dbReference>
<comment type="caution">
    <text evidence="1">The sequence shown here is derived from an EMBL/GenBank/DDBJ whole genome shotgun (WGS) entry which is preliminary data.</text>
</comment>
<dbReference type="Proteomes" id="UP000287972">
    <property type="component" value="Unassembled WGS sequence"/>
</dbReference>
<reference evidence="1 2" key="1">
    <citation type="submission" date="2017-06" db="EMBL/GenBank/DDBJ databases">
        <title>Comparative genomic analysis of Ambrosia Fusariam Clade fungi.</title>
        <authorList>
            <person name="Stajich J.E."/>
            <person name="Carrillo J."/>
            <person name="Kijimoto T."/>
            <person name="Eskalen A."/>
            <person name="O'Donnell K."/>
            <person name="Kasson M."/>
        </authorList>
    </citation>
    <scope>NUCLEOTIDE SEQUENCE [LARGE SCALE GENOMIC DNA]</scope>
    <source>
        <strain evidence="1 2">NRRL62606</strain>
    </source>
</reference>
<keyword evidence="2" id="KW-1185">Reference proteome</keyword>
<dbReference type="CDD" id="cd06152">
    <property type="entry name" value="YjgF_YER057c_UK114_like_4"/>
    <property type="match status" value="1"/>
</dbReference>
<dbReference type="PANTHER" id="PTHR43857:SF1">
    <property type="entry name" value="YJGH FAMILY PROTEIN"/>
    <property type="match status" value="1"/>
</dbReference>